<dbReference type="Gene3D" id="3.40.250.10">
    <property type="entry name" value="Rhodanese-like domain"/>
    <property type="match status" value="1"/>
</dbReference>
<reference evidence="3 4" key="1">
    <citation type="journal article" date="2024" name="Int. J. Syst. Evol. Microbiol.">
        <title>Clostridium omnivorum sp. nov., isolated from anoxic soil under the treatment of reductive soil disinfestation.</title>
        <authorList>
            <person name="Ueki A."/>
            <person name="Tonouchi A."/>
            <person name="Kaku N."/>
            <person name="Honma S."/>
            <person name="Ueki K."/>
        </authorList>
    </citation>
    <scope>NUCLEOTIDE SEQUENCE [LARGE SCALE GENOMIC DNA]</scope>
    <source>
        <strain evidence="3 4">E14</strain>
    </source>
</reference>
<gene>
    <name evidence="3" type="ORF">bsdE14_02640</name>
</gene>
<dbReference type="PANTHER" id="PTHR30401">
    <property type="entry name" value="TRNA 2-SELENOURIDINE SYNTHASE"/>
    <property type="match status" value="1"/>
</dbReference>
<dbReference type="PANTHER" id="PTHR30401:SF0">
    <property type="entry name" value="TRNA 2-SELENOURIDINE SYNTHASE"/>
    <property type="match status" value="1"/>
</dbReference>
<dbReference type="SUPFAM" id="SSF52821">
    <property type="entry name" value="Rhodanese/Cell cycle control phosphatase"/>
    <property type="match status" value="1"/>
</dbReference>
<evidence type="ECO:0000256" key="1">
    <source>
        <dbReference type="ARBA" id="ARBA00023266"/>
    </source>
</evidence>
<keyword evidence="1" id="KW-0711">Selenium</keyword>
<dbReference type="Pfam" id="PF26341">
    <property type="entry name" value="AAA_SelU"/>
    <property type="match status" value="1"/>
</dbReference>
<dbReference type="InterPro" id="IPR027417">
    <property type="entry name" value="P-loop_NTPase"/>
</dbReference>
<dbReference type="Gene3D" id="3.40.50.300">
    <property type="entry name" value="P-loop containing nucleotide triphosphate hydrolases"/>
    <property type="match status" value="1"/>
</dbReference>
<dbReference type="NCBIfam" id="NF008750">
    <property type="entry name" value="PRK11784.1-2"/>
    <property type="match status" value="1"/>
</dbReference>
<dbReference type="InterPro" id="IPR001763">
    <property type="entry name" value="Rhodanese-like_dom"/>
</dbReference>
<evidence type="ECO:0000259" key="2">
    <source>
        <dbReference type="PROSITE" id="PS50206"/>
    </source>
</evidence>
<sequence length="350" mass="39503">MFKTIDYKSLEGNYVLIDVRSPGEYNEATIPGAINIPLFTDEERKNIGTVYVNESVEKAKQLGVEAVAKKLPAIFNEVSQLDRHYDKLVFFCARGGMRSGSITSLMISLGVNAFKLSGGYKAYRKVINEELPKLNEGVKYIVLRGKTGTGKTEILSGLKNKGYDVLDLEDAANHRGSLLGNVGLGEGNSQKYFETSIYEMLKNRKSNFVFVEGESKRIGNVIIPGFIYDGMSNGIHVFIDADIDFRSKLIVREYTKEENCKAEIFSCLDKLGKYISQKNIDRYKALVLEGKYEEVTAELMEKYYDPMYMNAINKYEFTVEFKVQDIETVCSEIEVWVKNNILENGEAAVD</sequence>
<protein>
    <submittedName>
        <fullName evidence="3">tRNA 2-selenouridine(34) synthase MnmH</fullName>
    </submittedName>
</protein>
<dbReference type="NCBIfam" id="NF008752">
    <property type="entry name" value="PRK11784.1-4"/>
    <property type="match status" value="1"/>
</dbReference>
<dbReference type="SUPFAM" id="SSF52540">
    <property type="entry name" value="P-loop containing nucleoside triphosphate hydrolases"/>
    <property type="match status" value="1"/>
</dbReference>
<dbReference type="InterPro" id="IPR058840">
    <property type="entry name" value="AAA_SelU"/>
</dbReference>
<dbReference type="Pfam" id="PF00581">
    <property type="entry name" value="Rhodanese"/>
    <property type="match status" value="1"/>
</dbReference>
<comment type="caution">
    <text evidence="3">The sequence shown here is derived from an EMBL/GenBank/DDBJ whole genome shotgun (WGS) entry which is preliminary data.</text>
</comment>
<evidence type="ECO:0000313" key="4">
    <source>
        <dbReference type="Proteomes" id="UP001208567"/>
    </source>
</evidence>
<keyword evidence="4" id="KW-1185">Reference proteome</keyword>
<proteinExistence type="predicted"/>
<dbReference type="RefSeq" id="WP_264848125.1">
    <property type="nucleotide sequence ID" value="NZ_BRXR01000001.1"/>
</dbReference>
<dbReference type="NCBIfam" id="TIGR03167">
    <property type="entry name" value="tRNA_sel_U_synt"/>
    <property type="match status" value="1"/>
</dbReference>
<dbReference type="InterPro" id="IPR017582">
    <property type="entry name" value="SelU"/>
</dbReference>
<accession>A0ABQ5N0X4</accession>
<dbReference type="InterPro" id="IPR036873">
    <property type="entry name" value="Rhodanese-like_dom_sf"/>
</dbReference>
<evidence type="ECO:0000313" key="3">
    <source>
        <dbReference type="EMBL" id="GLC28854.1"/>
    </source>
</evidence>
<dbReference type="SMART" id="SM00450">
    <property type="entry name" value="RHOD"/>
    <property type="match status" value="1"/>
</dbReference>
<name>A0ABQ5N0X4_9CLOT</name>
<dbReference type="EMBL" id="BRXR01000001">
    <property type="protein sequence ID" value="GLC28854.1"/>
    <property type="molecule type" value="Genomic_DNA"/>
</dbReference>
<organism evidence="3 4">
    <name type="scientific">Clostridium omnivorum</name>
    <dbReference type="NCBI Taxonomy" id="1604902"/>
    <lineage>
        <taxon>Bacteria</taxon>
        <taxon>Bacillati</taxon>
        <taxon>Bacillota</taxon>
        <taxon>Clostridia</taxon>
        <taxon>Eubacteriales</taxon>
        <taxon>Clostridiaceae</taxon>
        <taxon>Clostridium</taxon>
    </lineage>
</organism>
<dbReference type="PROSITE" id="PS50206">
    <property type="entry name" value="RHODANESE_3"/>
    <property type="match status" value="1"/>
</dbReference>
<feature type="domain" description="Rhodanese" evidence="2">
    <location>
        <begin position="10"/>
        <end position="132"/>
    </location>
</feature>
<dbReference type="Proteomes" id="UP001208567">
    <property type="component" value="Unassembled WGS sequence"/>
</dbReference>